<dbReference type="Pfam" id="PF13435">
    <property type="entry name" value="Cytochrome_C554"/>
    <property type="match status" value="1"/>
</dbReference>
<protein>
    <submittedName>
        <fullName evidence="5">Beta-ketoacyl-ACP synthase</fullName>
    </submittedName>
</protein>
<sequence>MNRWTTLALSLAFLAGPAAAQPELAQSDPAQSDPSPLAGTQQDAPEKGAATEQDKAQAKAKAQGNAQENAQAAAKESLGDLSQVQSIVIDRGVTKLSKSCVECHKLSNPGIISDWKRSRHAHVGVTCLDCHQVSASAPNATQHESLVGTDTYISVLVSPDTCGRCHPREQEQFNRSGHFRAYRQQIPKDDLHALVHRHEGRDHPELSAAPDMTGCMQCHGTEITLDDDGQPTARTWPNSGMGNIYPDGSTGSCVACHTRHRFSIEEARRPAACASCHLGPDHPDIEVYENSKHGQIYATEGHEWRWDSAADAWEPGDYRAPTCATCHMSGIGKLSTTHDISERLYWNLWAKRSGVRDSDDVMSPLLGDGPEGRKKMKQVCIACHGELHTESFFHQADAAVRLYNEAYWDPAKEMRDELAAEGLLKENPWKDDFQITFYHLWHHEGRRARHGAMMAGPDWAHWHGFFQLQQSFYKLEEIHKARMETGQIEPGPPRGMSGDH</sequence>
<evidence type="ECO:0000313" key="5">
    <source>
        <dbReference type="EMBL" id="MBK1620798.1"/>
    </source>
</evidence>
<reference evidence="5 6" key="1">
    <citation type="journal article" date="2020" name="Microorganisms">
        <title>Osmotic Adaptation and Compatible Solute Biosynthesis of Phototrophic Bacteria as Revealed from Genome Analyses.</title>
        <authorList>
            <person name="Imhoff J.F."/>
            <person name="Rahn T."/>
            <person name="Kunzel S."/>
            <person name="Keller A."/>
            <person name="Neulinger S.C."/>
        </authorList>
    </citation>
    <scope>NUCLEOTIDE SEQUENCE [LARGE SCALE GENOMIC DNA]</scope>
    <source>
        <strain evidence="5 6">DSM 25653</strain>
    </source>
</reference>
<dbReference type="Proteomes" id="UP001138768">
    <property type="component" value="Unassembled WGS sequence"/>
</dbReference>
<dbReference type="Pfam" id="PF13447">
    <property type="entry name" value="Multi-haem_cyto"/>
    <property type="match status" value="1"/>
</dbReference>
<proteinExistence type="predicted"/>
<organism evidence="5 6">
    <name type="scientific">Lamprobacter modestohalophilus</name>
    <dbReference type="NCBI Taxonomy" id="1064514"/>
    <lineage>
        <taxon>Bacteria</taxon>
        <taxon>Pseudomonadati</taxon>
        <taxon>Pseudomonadota</taxon>
        <taxon>Gammaproteobacteria</taxon>
        <taxon>Chromatiales</taxon>
        <taxon>Chromatiaceae</taxon>
        <taxon>Lamprobacter</taxon>
    </lineage>
</organism>
<accession>A0A9X0WC18</accession>
<dbReference type="RefSeq" id="WP_200248226.1">
    <property type="nucleotide sequence ID" value="NZ_NRRY01000049.1"/>
</dbReference>
<dbReference type="AlphaFoldDB" id="A0A9X0WC18"/>
<dbReference type="InterPro" id="IPR051829">
    <property type="entry name" value="Multiheme_Cytochr_ET"/>
</dbReference>
<dbReference type="Gene3D" id="1.10.780.10">
    <property type="entry name" value="Hydroxylamine Oxidoreductase, Chain A, domain 1"/>
    <property type="match status" value="1"/>
</dbReference>
<evidence type="ECO:0000313" key="6">
    <source>
        <dbReference type="Proteomes" id="UP001138768"/>
    </source>
</evidence>
<gene>
    <name evidence="5" type="ORF">CKO42_20665</name>
</gene>
<feature type="domain" description="Cytochrome c-552/4" evidence="4">
    <location>
        <begin position="161"/>
        <end position="225"/>
    </location>
</feature>
<feature type="region of interest" description="Disordered" evidence="2">
    <location>
        <begin position="20"/>
        <end position="74"/>
    </location>
</feature>
<keyword evidence="1 3" id="KW-0732">Signal</keyword>
<feature type="signal peptide" evidence="3">
    <location>
        <begin position="1"/>
        <end position="20"/>
    </location>
</feature>
<dbReference type="Gene3D" id="1.20.850.10">
    <property type="entry name" value="Hydroxylamine Oxidoreductase, Chain A, domain 2"/>
    <property type="match status" value="1"/>
</dbReference>
<feature type="compositionally biased region" description="Polar residues" evidence="2">
    <location>
        <begin position="28"/>
        <end position="43"/>
    </location>
</feature>
<evidence type="ECO:0000256" key="2">
    <source>
        <dbReference type="SAM" id="MobiDB-lite"/>
    </source>
</evidence>
<evidence type="ECO:0000256" key="3">
    <source>
        <dbReference type="SAM" id="SignalP"/>
    </source>
</evidence>
<dbReference type="InterPro" id="IPR023155">
    <property type="entry name" value="Cyt_c-552/4"/>
</dbReference>
<evidence type="ECO:0000259" key="4">
    <source>
        <dbReference type="Pfam" id="PF13435"/>
    </source>
</evidence>
<dbReference type="PANTHER" id="PTHR35038">
    <property type="entry name" value="DISSIMILATORY SULFITE REDUCTASE SIRA"/>
    <property type="match status" value="1"/>
</dbReference>
<evidence type="ECO:0000256" key="1">
    <source>
        <dbReference type="ARBA" id="ARBA00022729"/>
    </source>
</evidence>
<comment type="caution">
    <text evidence="5">The sequence shown here is derived from an EMBL/GenBank/DDBJ whole genome shotgun (WGS) entry which is preliminary data.</text>
</comment>
<feature type="chain" id="PRO_5040742787" evidence="3">
    <location>
        <begin position="21"/>
        <end position="500"/>
    </location>
</feature>
<name>A0A9X0WC18_9GAMM</name>
<feature type="compositionally biased region" description="Low complexity" evidence="2">
    <location>
        <begin position="59"/>
        <end position="74"/>
    </location>
</feature>
<dbReference type="EMBL" id="NRRY01000049">
    <property type="protein sequence ID" value="MBK1620798.1"/>
    <property type="molecule type" value="Genomic_DNA"/>
</dbReference>
<keyword evidence="6" id="KW-1185">Reference proteome</keyword>
<dbReference type="InterPro" id="IPR036280">
    <property type="entry name" value="Multihaem_cyt_sf"/>
</dbReference>
<dbReference type="SUPFAM" id="SSF48695">
    <property type="entry name" value="Multiheme cytochromes"/>
    <property type="match status" value="1"/>
</dbReference>